<dbReference type="EMBL" id="MQWD01000001">
    <property type="protein sequence ID" value="PAP77470.1"/>
    <property type="molecule type" value="Genomic_DNA"/>
</dbReference>
<proteinExistence type="predicted"/>
<feature type="region of interest" description="Disordered" evidence="1">
    <location>
        <begin position="18"/>
        <end position="43"/>
    </location>
</feature>
<dbReference type="PANTHER" id="PTHR10900:SF77">
    <property type="entry name" value="FI19380P1"/>
    <property type="match status" value="1"/>
</dbReference>
<dbReference type="InterPro" id="IPR000782">
    <property type="entry name" value="FAS1_domain"/>
</dbReference>
<feature type="signal peptide" evidence="2">
    <location>
        <begin position="1"/>
        <end position="19"/>
    </location>
</feature>
<dbReference type="PANTHER" id="PTHR10900">
    <property type="entry name" value="PERIOSTIN-RELATED"/>
    <property type="match status" value="1"/>
</dbReference>
<dbReference type="RefSeq" id="WP_095511139.1">
    <property type="nucleotide sequence ID" value="NZ_MQWD01000001.1"/>
</dbReference>
<evidence type="ECO:0000313" key="4">
    <source>
        <dbReference type="EMBL" id="PAP77470.1"/>
    </source>
</evidence>
<feature type="domain" description="FAS1" evidence="3">
    <location>
        <begin position="42"/>
        <end position="177"/>
    </location>
</feature>
<dbReference type="InterPro" id="IPR050904">
    <property type="entry name" value="Adhesion/Biosynth-related"/>
</dbReference>
<dbReference type="OrthoDB" id="1437887at2"/>
<dbReference type="Proteomes" id="UP000216339">
    <property type="component" value="Unassembled WGS sequence"/>
</dbReference>
<name>A0A271J290_9BACT</name>
<reference evidence="4 5" key="1">
    <citation type="submission" date="2016-11" db="EMBL/GenBank/DDBJ databases">
        <title>Study of marine rhodopsin-containing bacteria.</title>
        <authorList>
            <person name="Yoshizawa S."/>
            <person name="Kumagai Y."/>
            <person name="Kogure K."/>
        </authorList>
    </citation>
    <scope>NUCLEOTIDE SEQUENCE [LARGE SCALE GENOMIC DNA]</scope>
    <source>
        <strain evidence="4 5">SAORIC-28</strain>
    </source>
</reference>
<dbReference type="Pfam" id="PF02469">
    <property type="entry name" value="Fasciclin"/>
    <property type="match status" value="1"/>
</dbReference>
<accession>A0A271J290</accession>
<comment type="caution">
    <text evidence="4">The sequence shown here is derived from an EMBL/GenBank/DDBJ whole genome shotgun (WGS) entry which is preliminary data.</text>
</comment>
<sequence length="179" mass="18386">MRLALTLLLAALTAGCSDSAPEADPAPSDTTTVLTPPDDAGRQSVADIVSTSPRLRTLARLLQASGLNETLADTSTAYTLFAPSDDAFAVLGDDAIAALEANPDAAREALLAHALPTRMLSVDVFPELSIESMAGTELAFLEQDGGLAVRSGGTTAQITDADLDADNGVVHVIDTVLQP</sequence>
<organism evidence="4 5">
    <name type="scientific">Rubrivirga marina</name>
    <dbReference type="NCBI Taxonomy" id="1196024"/>
    <lineage>
        <taxon>Bacteria</taxon>
        <taxon>Pseudomonadati</taxon>
        <taxon>Rhodothermota</taxon>
        <taxon>Rhodothermia</taxon>
        <taxon>Rhodothermales</taxon>
        <taxon>Rubricoccaceae</taxon>
        <taxon>Rubrivirga</taxon>
    </lineage>
</organism>
<protein>
    <recommendedName>
        <fullName evidence="3">FAS1 domain-containing protein</fullName>
    </recommendedName>
</protein>
<feature type="chain" id="PRO_5012244602" description="FAS1 domain-containing protein" evidence="2">
    <location>
        <begin position="20"/>
        <end position="179"/>
    </location>
</feature>
<dbReference type="AlphaFoldDB" id="A0A271J290"/>
<dbReference type="SMART" id="SM00554">
    <property type="entry name" value="FAS1"/>
    <property type="match status" value="1"/>
</dbReference>
<dbReference type="GO" id="GO:0005615">
    <property type="term" value="C:extracellular space"/>
    <property type="evidence" value="ECO:0007669"/>
    <property type="project" value="TreeGrafter"/>
</dbReference>
<dbReference type="SUPFAM" id="SSF82153">
    <property type="entry name" value="FAS1 domain"/>
    <property type="match status" value="1"/>
</dbReference>
<evidence type="ECO:0000256" key="2">
    <source>
        <dbReference type="SAM" id="SignalP"/>
    </source>
</evidence>
<evidence type="ECO:0000313" key="5">
    <source>
        <dbReference type="Proteomes" id="UP000216339"/>
    </source>
</evidence>
<gene>
    <name evidence="4" type="ORF">BSZ37_14005</name>
</gene>
<dbReference type="InterPro" id="IPR036378">
    <property type="entry name" value="FAS1_dom_sf"/>
</dbReference>
<dbReference type="Gene3D" id="2.30.180.10">
    <property type="entry name" value="FAS1 domain"/>
    <property type="match status" value="1"/>
</dbReference>
<dbReference type="PROSITE" id="PS51257">
    <property type="entry name" value="PROKAR_LIPOPROTEIN"/>
    <property type="match status" value="1"/>
</dbReference>
<keyword evidence="2" id="KW-0732">Signal</keyword>
<evidence type="ECO:0000256" key="1">
    <source>
        <dbReference type="SAM" id="MobiDB-lite"/>
    </source>
</evidence>
<evidence type="ECO:0000259" key="3">
    <source>
        <dbReference type="PROSITE" id="PS50213"/>
    </source>
</evidence>
<keyword evidence="5" id="KW-1185">Reference proteome</keyword>
<dbReference type="FunFam" id="2.30.180.10:FF:000032">
    <property type="entry name" value="Fasciclin domain-containing protein, putative"/>
    <property type="match status" value="1"/>
</dbReference>
<dbReference type="PROSITE" id="PS50213">
    <property type="entry name" value="FAS1"/>
    <property type="match status" value="1"/>
</dbReference>